<organism evidence="6 7">
    <name type="scientific">Actinopolymorpha singaporensis</name>
    <dbReference type="NCBI Taxonomy" id="117157"/>
    <lineage>
        <taxon>Bacteria</taxon>
        <taxon>Bacillati</taxon>
        <taxon>Actinomycetota</taxon>
        <taxon>Actinomycetes</taxon>
        <taxon>Propionibacteriales</taxon>
        <taxon>Actinopolymorphaceae</taxon>
        <taxon>Actinopolymorpha</taxon>
    </lineage>
</organism>
<name>A0A1H1TJU4_9ACTN</name>
<dbReference type="Proteomes" id="UP000198983">
    <property type="component" value="Chromosome I"/>
</dbReference>
<dbReference type="SUPFAM" id="SSF46626">
    <property type="entry name" value="Cytochrome c"/>
    <property type="match status" value="1"/>
</dbReference>
<evidence type="ECO:0000313" key="6">
    <source>
        <dbReference type="EMBL" id="SDS60472.1"/>
    </source>
</evidence>
<dbReference type="Gene3D" id="1.10.760.10">
    <property type="entry name" value="Cytochrome c-like domain"/>
    <property type="match status" value="1"/>
</dbReference>
<dbReference type="GO" id="GO:0046872">
    <property type="term" value="F:metal ion binding"/>
    <property type="evidence" value="ECO:0007669"/>
    <property type="project" value="UniProtKB-KW"/>
</dbReference>
<evidence type="ECO:0000256" key="2">
    <source>
        <dbReference type="ARBA" id="ARBA00022723"/>
    </source>
</evidence>
<proteinExistence type="predicted"/>
<dbReference type="GO" id="GO:0020037">
    <property type="term" value="F:heme binding"/>
    <property type="evidence" value="ECO:0007669"/>
    <property type="project" value="InterPro"/>
</dbReference>
<keyword evidence="3 4" id="KW-0408">Iron</keyword>
<evidence type="ECO:0000256" key="1">
    <source>
        <dbReference type="ARBA" id="ARBA00022617"/>
    </source>
</evidence>
<gene>
    <name evidence="6" type="ORF">SAMN04489717_3229</name>
</gene>
<dbReference type="GO" id="GO:0009055">
    <property type="term" value="F:electron transfer activity"/>
    <property type="evidence" value="ECO:0007669"/>
    <property type="project" value="InterPro"/>
</dbReference>
<accession>A0A1H1TJU4</accession>
<dbReference type="STRING" id="117157.SAMN04489717_3229"/>
<keyword evidence="7" id="KW-1185">Reference proteome</keyword>
<dbReference type="EMBL" id="LT629732">
    <property type="protein sequence ID" value="SDS60472.1"/>
    <property type="molecule type" value="Genomic_DNA"/>
</dbReference>
<evidence type="ECO:0000256" key="4">
    <source>
        <dbReference type="PROSITE-ProRule" id="PRU00433"/>
    </source>
</evidence>
<dbReference type="InterPro" id="IPR036909">
    <property type="entry name" value="Cyt_c-like_dom_sf"/>
</dbReference>
<evidence type="ECO:0000259" key="5">
    <source>
        <dbReference type="PROSITE" id="PS51007"/>
    </source>
</evidence>
<dbReference type="Pfam" id="PF00034">
    <property type="entry name" value="Cytochrom_C"/>
    <property type="match status" value="1"/>
</dbReference>
<keyword evidence="2 4" id="KW-0479">Metal-binding</keyword>
<dbReference type="PROSITE" id="PS51007">
    <property type="entry name" value="CYTC"/>
    <property type="match status" value="1"/>
</dbReference>
<feature type="domain" description="Cytochrome c" evidence="5">
    <location>
        <begin position="50"/>
        <end position="141"/>
    </location>
</feature>
<dbReference type="PROSITE" id="PS51257">
    <property type="entry name" value="PROKAR_LIPOPROTEIN"/>
    <property type="match status" value="1"/>
</dbReference>
<dbReference type="AlphaFoldDB" id="A0A1H1TJU4"/>
<protein>
    <submittedName>
        <fullName evidence="6">Cytochrome c2</fullName>
    </submittedName>
</protein>
<keyword evidence="1 4" id="KW-0349">Heme</keyword>
<evidence type="ECO:0000256" key="3">
    <source>
        <dbReference type="ARBA" id="ARBA00023004"/>
    </source>
</evidence>
<dbReference type="RefSeq" id="WP_197681449.1">
    <property type="nucleotide sequence ID" value="NZ_LT629732.1"/>
</dbReference>
<sequence>MDPTGRRAGAMRRLRPGHLVGGLVLAGALAFASCATPETSGSPARQMQNGVPERGAQLINSYGCGTCHTVPGVRQADGLVGPPLISWAERSYIAGELTNKPPNLVHWIQDPQEVEPGTAMPDLNVTRQDAEDIAAYLYTLR</sequence>
<reference evidence="6 7" key="1">
    <citation type="submission" date="2016-10" db="EMBL/GenBank/DDBJ databases">
        <authorList>
            <person name="de Groot N.N."/>
        </authorList>
    </citation>
    <scope>NUCLEOTIDE SEQUENCE [LARGE SCALE GENOMIC DNA]</scope>
    <source>
        <strain evidence="6 7">DSM 22024</strain>
    </source>
</reference>
<dbReference type="InterPro" id="IPR009056">
    <property type="entry name" value="Cyt_c-like_dom"/>
</dbReference>
<evidence type="ECO:0000313" key="7">
    <source>
        <dbReference type="Proteomes" id="UP000198983"/>
    </source>
</evidence>